<organism evidence="2 3">
    <name type="scientific">Tegillarca granosa</name>
    <name type="common">Malaysian cockle</name>
    <name type="synonym">Anadara granosa</name>
    <dbReference type="NCBI Taxonomy" id="220873"/>
    <lineage>
        <taxon>Eukaryota</taxon>
        <taxon>Metazoa</taxon>
        <taxon>Spiralia</taxon>
        <taxon>Lophotrochozoa</taxon>
        <taxon>Mollusca</taxon>
        <taxon>Bivalvia</taxon>
        <taxon>Autobranchia</taxon>
        <taxon>Pteriomorphia</taxon>
        <taxon>Arcoida</taxon>
        <taxon>Arcoidea</taxon>
        <taxon>Arcidae</taxon>
        <taxon>Tegillarca</taxon>
    </lineage>
</organism>
<protein>
    <submittedName>
        <fullName evidence="2">Uncharacterized protein</fullName>
    </submittedName>
</protein>
<evidence type="ECO:0000256" key="1">
    <source>
        <dbReference type="SAM" id="MobiDB-lite"/>
    </source>
</evidence>
<keyword evidence="3" id="KW-1185">Reference proteome</keyword>
<accession>A0ABQ9FJ31</accession>
<proteinExistence type="predicted"/>
<gene>
    <name evidence="2" type="ORF">KUTeg_006299</name>
</gene>
<feature type="region of interest" description="Disordered" evidence="1">
    <location>
        <begin position="343"/>
        <end position="363"/>
    </location>
</feature>
<name>A0ABQ9FJ31_TEGGR</name>
<reference evidence="2 3" key="1">
    <citation type="submission" date="2022-12" db="EMBL/GenBank/DDBJ databases">
        <title>Chromosome-level genome of Tegillarca granosa.</title>
        <authorList>
            <person name="Kim J."/>
        </authorList>
    </citation>
    <scope>NUCLEOTIDE SEQUENCE [LARGE SCALE GENOMIC DNA]</scope>
    <source>
        <strain evidence="2">Teg-2019</strain>
        <tissue evidence="2">Adductor muscle</tissue>
    </source>
</reference>
<comment type="caution">
    <text evidence="2">The sequence shown here is derived from an EMBL/GenBank/DDBJ whole genome shotgun (WGS) entry which is preliminary data.</text>
</comment>
<dbReference type="EMBL" id="JARBDR010000328">
    <property type="protein sequence ID" value="KAJ8316285.1"/>
    <property type="molecule type" value="Genomic_DNA"/>
</dbReference>
<sequence length="804" mass="91269">MENVGVERHWIYPSGNLGDERQMENVDGVMHWIFLSGNVGVERHWIYPSGNLGVERHWIYPSGNLGGERHWIYPSENLGVERHWIYWMENALRKDAYDHYTAIYYLLLERLKLHRSSFPPENRIDARKRRPSSIAEQAMLRMNPSQSSANQTPQHNEMQRTPLANVKGMFSHTTDCVTPPIQSYTTNQCPLYDTEIPIPAVTGCMQDMLPRVTATQSALTSHMITTSIDEGVEADMMDSDTNSESSYKGQFVKDGFGMGLIPSCAFGDFSQLSKNSNNSSTSINSGSPFTSFDSTLEPDFMSSLSLCSQQTFGSDISGASLGGDNSISRVTSGAIDVYSQEDSKLVEDNQSEEINQDRQQTRSPVNFREGRRASDGLVAQGIIAFKQRLKESMRAQGMVELRQEHQNLPGLFQRSFTEDEAIQLQLQNSDLQDGGLRQSSLDEQQSLKARPRPLMKRMSLPSETFDIQPHQLLALKQSLQVEREMDRAVSHEEVQQVVTQAQFVSQQTSFDFASGNKPLQQALLQHRLQQKRQTLQKQSQLHNQFQQLQIDSQNVQNFYPVSNLQSFQLQNSSSQMNYLTANLAHQQRLSGQHDELGRPPVIRKTSYKLAQQQPVMPPFQDLENPSGDKFMPPQIGNMIPQNINVQYDEVSNGIHFVPISNPNYATPSTQTYQGQIYLNQSPPFIKRFRYNTFQKRLGMGHADLGMGHADLGMGPVYLFGTIKKSQNFEFFTQTLTPVEGSGKYDDDDEDEDDDEDCKQKFEKTINELSFTTSTNVLLVKQNPKRLPLMSIINIIEYMEQTRRA</sequence>
<dbReference type="Proteomes" id="UP001217089">
    <property type="component" value="Unassembled WGS sequence"/>
</dbReference>
<evidence type="ECO:0000313" key="2">
    <source>
        <dbReference type="EMBL" id="KAJ8316285.1"/>
    </source>
</evidence>
<evidence type="ECO:0000313" key="3">
    <source>
        <dbReference type="Proteomes" id="UP001217089"/>
    </source>
</evidence>